<sequence length="61" mass="6559">MAEKPKSMVLGVVAAAVFAGLGRMVIQKIKADKAAREHRVTAPLDKETRAKISDALRTPSK</sequence>
<organism evidence="2 3">
    <name type="scientific">Paenarthrobacter nitroguajacolicus</name>
    <name type="common">Arthrobacter nitroguajacolicus</name>
    <dbReference type="NCBI Taxonomy" id="211146"/>
    <lineage>
        <taxon>Bacteria</taxon>
        <taxon>Bacillati</taxon>
        <taxon>Actinomycetota</taxon>
        <taxon>Actinomycetes</taxon>
        <taxon>Micrococcales</taxon>
        <taxon>Micrococcaceae</taxon>
        <taxon>Paenarthrobacter</taxon>
    </lineage>
</organism>
<dbReference type="RefSeq" id="WP_144650111.1">
    <property type="nucleotide sequence ID" value="NZ_VNFK01000007.1"/>
</dbReference>
<proteinExistence type="predicted"/>
<gene>
    <name evidence="2" type="ORF">FQP90_10965</name>
</gene>
<evidence type="ECO:0000256" key="1">
    <source>
        <dbReference type="SAM" id="MobiDB-lite"/>
    </source>
</evidence>
<protein>
    <submittedName>
        <fullName evidence="2">Uncharacterized protein</fullName>
    </submittedName>
</protein>
<reference evidence="2 3" key="1">
    <citation type="submission" date="2019-07" db="EMBL/GenBank/DDBJ databases">
        <title>Diversity of Bacteria from Kongsfjorden, Arctic.</title>
        <authorList>
            <person name="Yu Y."/>
        </authorList>
    </citation>
    <scope>NUCLEOTIDE SEQUENCE [LARGE SCALE GENOMIC DNA]</scope>
    <source>
        <strain evidence="2 3">SM1928</strain>
    </source>
</reference>
<dbReference type="EMBL" id="VNFK01000007">
    <property type="protein sequence ID" value="TVU62747.1"/>
    <property type="molecule type" value="Genomic_DNA"/>
</dbReference>
<evidence type="ECO:0000313" key="2">
    <source>
        <dbReference type="EMBL" id="TVU62747.1"/>
    </source>
</evidence>
<dbReference type="OrthoDB" id="4950901at2"/>
<name>A0A558H0T3_PAENT</name>
<dbReference type="Proteomes" id="UP000316500">
    <property type="component" value="Unassembled WGS sequence"/>
</dbReference>
<evidence type="ECO:0000313" key="3">
    <source>
        <dbReference type="Proteomes" id="UP000316500"/>
    </source>
</evidence>
<comment type="caution">
    <text evidence="2">The sequence shown here is derived from an EMBL/GenBank/DDBJ whole genome shotgun (WGS) entry which is preliminary data.</text>
</comment>
<dbReference type="AlphaFoldDB" id="A0A558H0T3"/>
<feature type="region of interest" description="Disordered" evidence="1">
    <location>
        <begin position="36"/>
        <end position="61"/>
    </location>
</feature>
<accession>A0A558H0T3</accession>
<feature type="compositionally biased region" description="Basic and acidic residues" evidence="1">
    <location>
        <begin position="36"/>
        <end position="54"/>
    </location>
</feature>